<gene>
    <name evidence="1" type="ORF">M2350_003373</name>
</gene>
<organism evidence="1 2">
    <name type="scientific">Candidatus Fervidibacter sacchari</name>
    <dbReference type="NCBI Taxonomy" id="1448929"/>
    <lineage>
        <taxon>Bacteria</taxon>
        <taxon>Candidatus Fervidibacterota</taxon>
        <taxon>Candidatus Fervidibacter</taxon>
    </lineage>
</organism>
<name>A0ABT2ESI7_9BACT</name>
<dbReference type="RefSeq" id="WP_259101375.1">
    <property type="nucleotide sequence ID" value="NZ_CP130454.1"/>
</dbReference>
<dbReference type="EMBL" id="JANUCP010000008">
    <property type="protein sequence ID" value="MCS3920932.1"/>
    <property type="molecule type" value="Genomic_DNA"/>
</dbReference>
<protein>
    <recommendedName>
        <fullName evidence="3">RsbT co-antagonist protein RsbRD N-terminal domain-containing protein</fullName>
    </recommendedName>
</protein>
<dbReference type="Proteomes" id="UP001204798">
    <property type="component" value="Unassembled WGS sequence"/>
</dbReference>
<reference evidence="1 2" key="1">
    <citation type="submission" date="2022-08" db="EMBL/GenBank/DDBJ databases">
        <title>Bacterial and archaeal communities from various locations to study Microbial Dark Matter (Phase II).</title>
        <authorList>
            <person name="Stepanauskas R."/>
        </authorList>
    </citation>
    <scope>NUCLEOTIDE SEQUENCE [LARGE SCALE GENOMIC DNA]</scope>
    <source>
        <strain evidence="1 2">PD1</strain>
    </source>
</reference>
<sequence length="217" mass="25328">MIMQSAAELWQQMKPIIRKRMQFSPEAWRSVEAAVPITVEETTLVLGLSEENEPLRSYLETQTMTALIREILKELTGKEMSVLVIPGTTEDDWKRYKSRLEYVKRLSVQTTETVVKQARERRDWVWLSNQIAYAHAHLPHRQYDFVKARFLLDWAEKIAEFVEEFTASHQQSQDEVTRELERLCQRMAGMLNTSAIVIGLEIERAMRARKQKGAESS</sequence>
<accession>A0ABT2ESI7</accession>
<keyword evidence="2" id="KW-1185">Reference proteome</keyword>
<evidence type="ECO:0000313" key="1">
    <source>
        <dbReference type="EMBL" id="MCS3920932.1"/>
    </source>
</evidence>
<evidence type="ECO:0008006" key="3">
    <source>
        <dbReference type="Google" id="ProtNLM"/>
    </source>
</evidence>
<proteinExistence type="predicted"/>
<evidence type="ECO:0000313" key="2">
    <source>
        <dbReference type="Proteomes" id="UP001204798"/>
    </source>
</evidence>
<comment type="caution">
    <text evidence="1">The sequence shown here is derived from an EMBL/GenBank/DDBJ whole genome shotgun (WGS) entry which is preliminary data.</text>
</comment>